<evidence type="ECO:0000313" key="2">
    <source>
        <dbReference type="Proteomes" id="UP001515683"/>
    </source>
</evidence>
<dbReference type="PANTHER" id="PTHR40455">
    <property type="entry name" value="ANTITOXIN HIGA"/>
    <property type="match status" value="1"/>
</dbReference>
<dbReference type="RefSeq" id="WP_167013825.1">
    <property type="nucleotide sequence ID" value="NZ_VWXF01000002.1"/>
</dbReference>
<name>A0ABX0R8T2_9GAMM</name>
<reference evidence="1 2" key="1">
    <citation type="journal article" date="2019" name="bioRxiv">
        <title>Bacteria contribute to plant secondary compound degradation in a generalist herbivore system.</title>
        <authorList>
            <person name="Francoeur C.B."/>
            <person name="Khadempour L."/>
            <person name="Moreira-Soto R.D."/>
            <person name="Gotting K."/>
            <person name="Book A.J."/>
            <person name="Pinto-Tomas A.A."/>
            <person name="Keefover-Ring K."/>
            <person name="Currie C.R."/>
        </authorList>
    </citation>
    <scope>NUCLEOTIDE SEQUENCE [LARGE SCALE GENOMIC DNA]</scope>
    <source>
        <strain evidence="1">Acro-835</strain>
    </source>
</reference>
<proteinExistence type="predicted"/>
<dbReference type="InterPro" id="IPR039060">
    <property type="entry name" value="Antitox_HigA"/>
</dbReference>
<accession>A0ABX0R8T2</accession>
<evidence type="ECO:0000313" key="1">
    <source>
        <dbReference type="EMBL" id="NIF21492.1"/>
    </source>
</evidence>
<dbReference type="EMBL" id="VWXF01000002">
    <property type="protein sequence ID" value="NIF21492.1"/>
    <property type="molecule type" value="Genomic_DNA"/>
</dbReference>
<dbReference type="Proteomes" id="UP001515683">
    <property type="component" value="Unassembled WGS sequence"/>
</dbReference>
<sequence>MKYEIKPIRNEDDYKAALAAVSPLFDNEPEIGSEAGNFLEVMILLIEKYEQEHYPIEAPDPVEAIKFRMDQQGLKPADLVPAIGRTNRVYEVLNYKRQLTLPMIRKLHSMFHIPLASLVAEPKPRLEEEHAVACYCKT</sequence>
<protein>
    <submittedName>
        <fullName evidence="1">Transcriptional regulator</fullName>
    </submittedName>
</protein>
<keyword evidence="2" id="KW-1185">Reference proteome</keyword>
<organism evidence="1 2">
    <name type="scientific">Candidatus Pantoea multigeneris</name>
    <dbReference type="NCBI Taxonomy" id="2608357"/>
    <lineage>
        <taxon>Bacteria</taxon>
        <taxon>Pseudomonadati</taxon>
        <taxon>Pseudomonadota</taxon>
        <taxon>Gammaproteobacteria</taxon>
        <taxon>Enterobacterales</taxon>
        <taxon>Erwiniaceae</taxon>
        <taxon>Pantoea</taxon>
    </lineage>
</organism>
<comment type="caution">
    <text evidence="1">The sequence shown here is derived from an EMBL/GenBank/DDBJ whole genome shotgun (WGS) entry which is preliminary data.</text>
</comment>
<gene>
    <name evidence="1" type="ORF">F3J40_07750</name>
</gene>
<dbReference type="PANTHER" id="PTHR40455:SF1">
    <property type="entry name" value="ANTITOXIN HIGA"/>
    <property type="match status" value="1"/>
</dbReference>